<dbReference type="Proteomes" id="UP000265562">
    <property type="component" value="Chromosome"/>
</dbReference>
<dbReference type="CDD" id="cd00093">
    <property type="entry name" value="HTH_XRE"/>
    <property type="match status" value="1"/>
</dbReference>
<dbReference type="InterPro" id="IPR010982">
    <property type="entry name" value="Lambda_DNA-bd_dom_sf"/>
</dbReference>
<evidence type="ECO:0000313" key="2">
    <source>
        <dbReference type="Proteomes" id="UP000265562"/>
    </source>
</evidence>
<dbReference type="SMART" id="SM00530">
    <property type="entry name" value="HTH_XRE"/>
    <property type="match status" value="1"/>
</dbReference>
<dbReference type="Gene3D" id="1.10.260.40">
    <property type="entry name" value="lambda repressor-like DNA-binding domains"/>
    <property type="match status" value="1"/>
</dbReference>
<dbReference type="SUPFAM" id="SSF47413">
    <property type="entry name" value="lambda repressor-like DNA-binding domains"/>
    <property type="match status" value="1"/>
</dbReference>
<proteinExistence type="predicted"/>
<dbReference type="InterPro" id="IPR001387">
    <property type="entry name" value="Cro/C1-type_HTH"/>
</dbReference>
<reference evidence="1 2" key="1">
    <citation type="submission" date="2018-09" db="EMBL/GenBank/DDBJ databases">
        <title>Genome sequencing of Lachnoanaerobaculum umeaense DSM 23576.</title>
        <authorList>
            <person name="Kook J.-K."/>
            <person name="Park S.-N."/>
            <person name="Lim Y.K."/>
        </authorList>
    </citation>
    <scope>NUCLEOTIDE SEQUENCE [LARGE SCALE GENOMIC DNA]</scope>
    <source>
        <strain evidence="2">DSM 23576 \ CCUG 58757</strain>
    </source>
</reference>
<dbReference type="AlphaFoldDB" id="A0A385Q1K3"/>
<protein>
    <submittedName>
        <fullName evidence="1">XRE family transcriptional regulator</fullName>
    </submittedName>
</protein>
<dbReference type="EMBL" id="CP032364">
    <property type="protein sequence ID" value="AYB00251.1"/>
    <property type="molecule type" value="Genomic_DNA"/>
</dbReference>
<dbReference type="PROSITE" id="PS50943">
    <property type="entry name" value="HTH_CROC1"/>
    <property type="match status" value="1"/>
</dbReference>
<sequence length="74" mass="8634">MNNVDIRDKLKAFLWDKGYSQKRVAEMANLSDSKLSSILLKRRKLDANELFDICNAIEITPSELREYKREDKAS</sequence>
<dbReference type="GO" id="GO:0003677">
    <property type="term" value="F:DNA binding"/>
    <property type="evidence" value="ECO:0007669"/>
    <property type="project" value="InterPro"/>
</dbReference>
<gene>
    <name evidence="1" type="ORF">D4A81_10055</name>
</gene>
<organism evidence="1 2">
    <name type="scientific">Lachnoanaerobaculum umeaense</name>
    <dbReference type="NCBI Taxonomy" id="617123"/>
    <lineage>
        <taxon>Bacteria</taxon>
        <taxon>Bacillati</taxon>
        <taxon>Bacillota</taxon>
        <taxon>Clostridia</taxon>
        <taxon>Lachnospirales</taxon>
        <taxon>Lachnospiraceae</taxon>
        <taxon>Lachnoanaerobaculum</taxon>
    </lineage>
</organism>
<dbReference type="KEGG" id="lua:D4A81_10055"/>
<dbReference type="Pfam" id="PF13443">
    <property type="entry name" value="HTH_26"/>
    <property type="match status" value="1"/>
</dbReference>
<name>A0A385Q1K3_9FIRM</name>
<keyword evidence="2" id="KW-1185">Reference proteome</keyword>
<evidence type="ECO:0000313" key="1">
    <source>
        <dbReference type="EMBL" id="AYB00251.1"/>
    </source>
</evidence>
<dbReference type="RefSeq" id="WP_111524760.1">
    <property type="nucleotide sequence ID" value="NZ_CP032364.1"/>
</dbReference>
<accession>A0A385Q1K3</accession>